<dbReference type="GO" id="GO:0016020">
    <property type="term" value="C:membrane"/>
    <property type="evidence" value="ECO:0007669"/>
    <property type="project" value="InterPro"/>
</dbReference>
<dbReference type="GO" id="GO:1902884">
    <property type="term" value="P:positive regulation of response to oxidative stress"/>
    <property type="evidence" value="ECO:0007669"/>
    <property type="project" value="InterPro"/>
</dbReference>
<evidence type="ECO:0000313" key="1">
    <source>
        <dbReference type="Proteomes" id="UP000887575"/>
    </source>
</evidence>
<accession>A0AAF3ENR7</accession>
<dbReference type="PANTHER" id="PTHR22900:SF5">
    <property type="entry name" value="PROTEIN CBG14245"/>
    <property type="match status" value="1"/>
</dbReference>
<evidence type="ECO:0000313" key="2">
    <source>
        <dbReference type="WBParaSite" id="MBELARI_LOCUS15579"/>
    </source>
</evidence>
<proteinExistence type="predicted"/>
<organism evidence="1 2">
    <name type="scientific">Mesorhabditis belari</name>
    <dbReference type="NCBI Taxonomy" id="2138241"/>
    <lineage>
        <taxon>Eukaryota</taxon>
        <taxon>Metazoa</taxon>
        <taxon>Ecdysozoa</taxon>
        <taxon>Nematoda</taxon>
        <taxon>Chromadorea</taxon>
        <taxon>Rhabditida</taxon>
        <taxon>Rhabditina</taxon>
        <taxon>Rhabditomorpha</taxon>
        <taxon>Rhabditoidea</taxon>
        <taxon>Rhabditidae</taxon>
        <taxon>Mesorhabditinae</taxon>
        <taxon>Mesorhabditis</taxon>
    </lineage>
</organism>
<dbReference type="GO" id="GO:0047756">
    <property type="term" value="F:chondroitin 4-sulfotransferase activity"/>
    <property type="evidence" value="ECO:0007669"/>
    <property type="project" value="InterPro"/>
</dbReference>
<dbReference type="Proteomes" id="UP000887575">
    <property type="component" value="Unassembled WGS sequence"/>
</dbReference>
<reference evidence="2" key="1">
    <citation type="submission" date="2024-02" db="UniProtKB">
        <authorList>
            <consortium name="WormBaseParasite"/>
        </authorList>
    </citation>
    <scope>IDENTIFICATION</scope>
</reference>
<dbReference type="GO" id="GO:0050650">
    <property type="term" value="P:chondroitin sulfate proteoglycan biosynthetic process"/>
    <property type="evidence" value="ECO:0007669"/>
    <property type="project" value="InterPro"/>
</dbReference>
<dbReference type="AlphaFoldDB" id="A0AAF3ENR7"/>
<name>A0AAF3ENR7_9BILA</name>
<dbReference type="InterPro" id="IPR005331">
    <property type="entry name" value="Sulfotransferase"/>
</dbReference>
<dbReference type="PANTHER" id="PTHR22900">
    <property type="entry name" value="PROTEIN CBG14245-RELATED"/>
    <property type="match status" value="1"/>
</dbReference>
<protein>
    <submittedName>
        <fullName evidence="2">Carbohydrate sulfotransferase</fullName>
    </submittedName>
</protein>
<keyword evidence="1" id="KW-1185">Reference proteome</keyword>
<sequence length="378" mass="44264">MRMKRPNLFSMLFGFLLGLSFHFFTTYYLETTNHSNNLNYLHNAKKELSSQEKLGVKMEKPTQSLQKKIEQSFHTNAAQRATIRSAISRLEERELKNAIEIFDVLCSNEKTCHLQPPFVYLPSQYKIAKKYGLTACSIFKNMSTILMAIMCYLHEPQRILNSKWSFYEQWDTRRACLGYNELDTWPQVAWKLGRKMEDITKFALIREPMEKFMSAYTNQCLTVNKCGGCQNLTCIFEMLEQNSEDYRLRGLFGVSGQPRSHVNAHFLPQNWRCEFGTMIDDYVLINYNSSDSAVLIRDLEQLFDDVGVNRESIRFISNKLSSGRTCHSTIGKKELVSEREKLEGDPRLMRRYLNFFFFDYLTLGYPLPEVKKIKVNEE</sequence>
<dbReference type="WBParaSite" id="MBELARI_LOCUS15579">
    <property type="protein sequence ID" value="MBELARI_LOCUS15579"/>
    <property type="gene ID" value="MBELARI_LOCUS15579"/>
</dbReference>
<dbReference type="InterPro" id="IPR007669">
    <property type="entry name" value="Chst-1-like"/>
</dbReference>
<dbReference type="Pfam" id="PF03567">
    <property type="entry name" value="Sulfotransfer_2"/>
    <property type="match status" value="1"/>
</dbReference>